<organism evidence="1">
    <name type="scientific">marine sediment metagenome</name>
    <dbReference type="NCBI Taxonomy" id="412755"/>
    <lineage>
        <taxon>unclassified sequences</taxon>
        <taxon>metagenomes</taxon>
        <taxon>ecological metagenomes</taxon>
    </lineage>
</organism>
<evidence type="ECO:0000313" key="1">
    <source>
        <dbReference type="EMBL" id="GAH41301.1"/>
    </source>
</evidence>
<sequence length="79" mass="8779">MALTLWALICIRVVIAHADAATTKADSTTSHPRLAKKIISVRPETDDQGLKVYIVADGNLKDYDAFRVLRPHRLVIDLP</sequence>
<dbReference type="EMBL" id="BARU01005783">
    <property type="protein sequence ID" value="GAH41301.1"/>
    <property type="molecule type" value="Genomic_DNA"/>
</dbReference>
<proteinExistence type="predicted"/>
<reference evidence="1" key="1">
    <citation type="journal article" date="2014" name="Front. Microbiol.">
        <title>High frequency of phylogenetically diverse reductive dehalogenase-homologous genes in deep subseafloor sedimentary metagenomes.</title>
        <authorList>
            <person name="Kawai M."/>
            <person name="Futagami T."/>
            <person name="Toyoda A."/>
            <person name="Takaki Y."/>
            <person name="Nishi S."/>
            <person name="Hori S."/>
            <person name="Arai W."/>
            <person name="Tsubouchi T."/>
            <person name="Morono Y."/>
            <person name="Uchiyama I."/>
            <person name="Ito T."/>
            <person name="Fujiyama A."/>
            <person name="Inagaki F."/>
            <person name="Takami H."/>
        </authorList>
    </citation>
    <scope>NUCLEOTIDE SEQUENCE</scope>
    <source>
        <strain evidence="1">Expedition CK06-06</strain>
    </source>
</reference>
<feature type="non-terminal residue" evidence="1">
    <location>
        <position position="79"/>
    </location>
</feature>
<comment type="caution">
    <text evidence="1">The sequence shown here is derived from an EMBL/GenBank/DDBJ whole genome shotgun (WGS) entry which is preliminary data.</text>
</comment>
<evidence type="ECO:0008006" key="2">
    <source>
        <dbReference type="Google" id="ProtNLM"/>
    </source>
</evidence>
<name>X1F6N1_9ZZZZ</name>
<dbReference type="AlphaFoldDB" id="X1F6N1"/>
<gene>
    <name evidence="1" type="ORF">S03H2_11320</name>
</gene>
<accession>X1F6N1</accession>
<protein>
    <recommendedName>
        <fullName evidence="2">AMIN domain-containing protein</fullName>
    </recommendedName>
</protein>